<sequence>MINILYFLIILTIWQVFDEFSEKGSLEIFYSYCFNPSIYGKIRLLSLKRIPYEITKTKRNAGYFTC</sequence>
<evidence type="ECO:0000313" key="2">
    <source>
        <dbReference type="Proteomes" id="UP000194008"/>
    </source>
</evidence>
<comment type="caution">
    <text evidence="1">The sequence shown here is derived from an EMBL/GenBank/DDBJ whole genome shotgun (WGS) entry which is preliminary data.</text>
</comment>
<protein>
    <submittedName>
        <fullName evidence="1">Uncharacterized protein</fullName>
    </submittedName>
</protein>
<dbReference type="EMBL" id="NCUW01000029">
    <property type="protein sequence ID" value="ORO77815.1"/>
    <property type="molecule type" value="Genomic_DNA"/>
</dbReference>
<gene>
    <name evidence="1" type="ORF">B7709_05845</name>
</gene>
<accession>A0A1X1IXT1</accession>
<organism evidence="1 2">
    <name type="scientific">Streptococcus oralis subsp. dentisani</name>
    <dbReference type="NCBI Taxonomy" id="1458253"/>
    <lineage>
        <taxon>Bacteria</taxon>
        <taxon>Bacillati</taxon>
        <taxon>Bacillota</taxon>
        <taxon>Bacilli</taxon>
        <taxon>Lactobacillales</taxon>
        <taxon>Streptococcaceae</taxon>
        <taxon>Streptococcus</taxon>
    </lineage>
</organism>
<dbReference type="AlphaFoldDB" id="A0A1X1IXT1"/>
<evidence type="ECO:0000313" key="1">
    <source>
        <dbReference type="EMBL" id="ORO77815.1"/>
    </source>
</evidence>
<proteinExistence type="predicted"/>
<name>A0A1X1IXT1_STROR</name>
<reference evidence="1 2" key="1">
    <citation type="journal article" date="2016" name="Eur. J. Clin. Microbiol. Infect. Dis.">
        <title>Whole genome sequencing as a tool for phylogenetic analysis of clinical strains of Mitis group streptococci.</title>
        <authorList>
            <person name="Rasmussen L.H."/>
            <person name="Dargis R."/>
            <person name="Hojholt K."/>
            <person name="Christensen J.J."/>
            <person name="Skovgaard O."/>
            <person name="Justesen U.S."/>
            <person name="Rosenvinge F.S."/>
            <person name="Moser C."/>
            <person name="Lukjancenko O."/>
            <person name="Rasmussen S."/>
            <person name="Nielsen X.C."/>
        </authorList>
    </citation>
    <scope>NUCLEOTIDE SEQUENCE [LARGE SCALE GENOMIC DNA]</scope>
    <source>
        <strain evidence="1 2">Y_5914_11</strain>
    </source>
</reference>
<dbReference type="Proteomes" id="UP000194008">
    <property type="component" value="Unassembled WGS sequence"/>
</dbReference>